<name>A0A3P6T4T8_LITSI</name>
<dbReference type="EMBL" id="UYRX01000235">
    <property type="protein sequence ID" value="VDK78169.1"/>
    <property type="molecule type" value="Genomic_DNA"/>
</dbReference>
<dbReference type="STRING" id="42156.A0A3P6T4T8"/>
<reference evidence="1 2" key="1">
    <citation type="submission" date="2018-08" db="EMBL/GenBank/DDBJ databases">
        <authorList>
            <person name="Laetsch R D."/>
            <person name="Stevens L."/>
            <person name="Kumar S."/>
            <person name="Blaxter L. M."/>
        </authorList>
    </citation>
    <scope>NUCLEOTIDE SEQUENCE [LARGE SCALE GENOMIC DNA]</scope>
</reference>
<evidence type="ECO:0000313" key="1">
    <source>
        <dbReference type="EMBL" id="VDK78169.1"/>
    </source>
</evidence>
<keyword evidence="2" id="KW-1185">Reference proteome</keyword>
<accession>A0A3P6T4T8</accession>
<sequence>MDDGWPDSMLKFGDTPELLNKKNSDFDREFMNFGKRFLPFERTAMSPNKKIDADVDVNPFSREFLNNDGIKVTGGECEN</sequence>
<dbReference type="Proteomes" id="UP000277928">
    <property type="component" value="Unassembled WGS sequence"/>
</dbReference>
<dbReference type="OrthoDB" id="5860605at2759"/>
<protein>
    <submittedName>
        <fullName evidence="1">Uncharacterized protein</fullName>
    </submittedName>
</protein>
<evidence type="ECO:0000313" key="2">
    <source>
        <dbReference type="Proteomes" id="UP000277928"/>
    </source>
</evidence>
<organism evidence="1 2">
    <name type="scientific">Litomosoides sigmodontis</name>
    <name type="common">Filarial nematode worm</name>
    <dbReference type="NCBI Taxonomy" id="42156"/>
    <lineage>
        <taxon>Eukaryota</taxon>
        <taxon>Metazoa</taxon>
        <taxon>Ecdysozoa</taxon>
        <taxon>Nematoda</taxon>
        <taxon>Chromadorea</taxon>
        <taxon>Rhabditida</taxon>
        <taxon>Spirurina</taxon>
        <taxon>Spiruromorpha</taxon>
        <taxon>Filarioidea</taxon>
        <taxon>Onchocercidae</taxon>
        <taxon>Litomosoides</taxon>
    </lineage>
</organism>
<gene>
    <name evidence="1" type="ORF">NLS_LOCUS3972</name>
</gene>
<dbReference type="AlphaFoldDB" id="A0A3P6T4T8"/>
<proteinExistence type="predicted"/>